<protein>
    <submittedName>
        <fullName evidence="17">Penicillin-binding protein</fullName>
    </submittedName>
</protein>
<dbReference type="GO" id="GO:0006508">
    <property type="term" value="P:proteolysis"/>
    <property type="evidence" value="ECO:0007669"/>
    <property type="project" value="UniProtKB-KW"/>
</dbReference>
<evidence type="ECO:0000256" key="1">
    <source>
        <dbReference type="ARBA" id="ARBA00004167"/>
    </source>
</evidence>
<dbReference type="NCBIfam" id="TIGR03423">
    <property type="entry name" value="pbp2_mrdA"/>
    <property type="match status" value="1"/>
</dbReference>
<reference evidence="17 18" key="1">
    <citation type="submission" date="2020-05" db="EMBL/GenBank/DDBJ databases">
        <title>Draft genome sequence of Desulfovibrio psychrotolerans JS1T.</title>
        <authorList>
            <person name="Ueno A."/>
            <person name="Tamazawa S."/>
            <person name="Tamamura S."/>
            <person name="Murakami T."/>
            <person name="Kiyama T."/>
            <person name="Inomata H."/>
            <person name="Amano Y."/>
            <person name="Miyakawa K."/>
            <person name="Tamaki H."/>
            <person name="Naganuma T."/>
            <person name="Kaneko K."/>
        </authorList>
    </citation>
    <scope>NUCLEOTIDE SEQUENCE [LARGE SCALE GENOMIC DNA]</scope>
    <source>
        <strain evidence="17 18">JS1</strain>
    </source>
</reference>
<keyword evidence="9" id="KW-0133">Cell shape</keyword>
<dbReference type="Gene3D" id="3.90.1310.10">
    <property type="entry name" value="Penicillin-binding protein 2a (Domain 2)"/>
    <property type="match status" value="1"/>
</dbReference>
<feature type="domain" description="Penicillin-binding protein transpeptidase" evidence="15">
    <location>
        <begin position="260"/>
        <end position="587"/>
    </location>
</feature>
<evidence type="ECO:0000313" key="18">
    <source>
        <dbReference type="Proteomes" id="UP000503820"/>
    </source>
</evidence>
<comment type="caution">
    <text evidence="17">The sequence shown here is derived from an EMBL/GenBank/DDBJ whole genome shotgun (WGS) entry which is preliminary data.</text>
</comment>
<proteinExistence type="predicted"/>
<evidence type="ECO:0000256" key="5">
    <source>
        <dbReference type="ARBA" id="ARBA00022645"/>
    </source>
</evidence>
<dbReference type="SUPFAM" id="SSF56519">
    <property type="entry name" value="Penicillin binding protein dimerisation domain"/>
    <property type="match status" value="1"/>
</dbReference>
<keyword evidence="3" id="KW-1003">Cell membrane</keyword>
<dbReference type="GO" id="GO:0008658">
    <property type="term" value="F:penicillin binding"/>
    <property type="evidence" value="ECO:0007669"/>
    <property type="project" value="InterPro"/>
</dbReference>
<dbReference type="GO" id="GO:0009002">
    <property type="term" value="F:serine-type D-Ala-D-Ala carboxypeptidase activity"/>
    <property type="evidence" value="ECO:0007669"/>
    <property type="project" value="InterPro"/>
</dbReference>
<evidence type="ECO:0000256" key="14">
    <source>
        <dbReference type="SAM" id="Phobius"/>
    </source>
</evidence>
<dbReference type="PANTHER" id="PTHR30627">
    <property type="entry name" value="PEPTIDOGLYCAN D,D-TRANSPEPTIDASE"/>
    <property type="match status" value="1"/>
</dbReference>
<feature type="transmembrane region" description="Helical" evidence="14">
    <location>
        <begin position="15"/>
        <end position="36"/>
    </location>
</feature>
<dbReference type="AlphaFoldDB" id="A0A7J0BTL9"/>
<keyword evidence="10" id="KW-0573">Peptidoglycan synthesis</keyword>
<name>A0A7J0BTL9_9BACT</name>
<keyword evidence="18" id="KW-1185">Reference proteome</keyword>
<feature type="domain" description="Penicillin-binding protein dimerisation" evidence="16">
    <location>
        <begin position="58"/>
        <end position="227"/>
    </location>
</feature>
<evidence type="ECO:0000256" key="10">
    <source>
        <dbReference type="ARBA" id="ARBA00022984"/>
    </source>
</evidence>
<evidence type="ECO:0000256" key="4">
    <source>
        <dbReference type="ARBA" id="ARBA00022519"/>
    </source>
</evidence>
<dbReference type="InterPro" id="IPR017790">
    <property type="entry name" value="Penicillin-binding_protein_2"/>
</dbReference>
<dbReference type="InterPro" id="IPR050515">
    <property type="entry name" value="Beta-lactam/transpept"/>
</dbReference>
<evidence type="ECO:0000256" key="2">
    <source>
        <dbReference type="ARBA" id="ARBA00004236"/>
    </source>
</evidence>
<evidence type="ECO:0000313" key="17">
    <source>
        <dbReference type="EMBL" id="GFM37063.1"/>
    </source>
</evidence>
<dbReference type="Pfam" id="PF00905">
    <property type="entry name" value="Transpeptidase"/>
    <property type="match status" value="1"/>
</dbReference>
<dbReference type="InterPro" id="IPR001460">
    <property type="entry name" value="PCN-bd_Tpept"/>
</dbReference>
<dbReference type="GO" id="GO:0071555">
    <property type="term" value="P:cell wall organization"/>
    <property type="evidence" value="ECO:0007669"/>
    <property type="project" value="UniProtKB-KW"/>
</dbReference>
<keyword evidence="8" id="KW-0378">Hydrolase</keyword>
<evidence type="ECO:0000256" key="12">
    <source>
        <dbReference type="ARBA" id="ARBA00023136"/>
    </source>
</evidence>
<sequence length="601" mass="67164">MHLDPEGYQPPKMGLLLLQGVVALLFLCFSLRFWFLQIHKGEDFARLARENRLRQERVYAPRGLLRAADGELLAENRPAYALGLVREDCKDIASTIAQISHWTNIPVETLWAKYFKDKPKVKPFEPLVLAPDIPFDLLAQIESNLILWPGLEIVVRPRRHYLQGPLFAHILGYVAEANEKELEGDSDLDLGDSVGKQGLELVLDTRLRGEKGLRQLEVDVMGRRLSRKEVLEPKAGESVKLSLDLGLQQIAYKQLEGQAGGIVVMDPDSGKLLALVTSPSYDNNAFASGLSGKQWAELRDDPYFPLQNRVIQSVYPPGSVWKILMAGLLLKEGVDPRESVHCNGEFYLGKTLFRCWKKHGHGRMDMARSLIESCDVYYYEMINRVGIDKVEAFARANGFGEQTGLGLPHERSGLVPSRDWKRKRFGESWQRGETVITAIGQGFTLTTPVQIACFISSLMNGGKLMQPSLLADAEPVVRRTTPLTEPQRAFLLKAMQDTVEDPRGTAKRLLTKGADIGGKTGTAQVVKLKFKNNDERVKNEDMEYWERDHAWMAAWGAKDGQRYVVVCMVEHGGGGSSVAGPVVKNIFDYLFDGKDGDDDGV</sequence>
<dbReference type="InterPro" id="IPR036138">
    <property type="entry name" value="PBP_dimer_sf"/>
</dbReference>
<keyword evidence="11 14" id="KW-1133">Transmembrane helix</keyword>
<keyword evidence="6" id="KW-0645">Protease</keyword>
<dbReference type="InterPro" id="IPR012338">
    <property type="entry name" value="Beta-lactam/transpept-like"/>
</dbReference>
<evidence type="ECO:0000256" key="9">
    <source>
        <dbReference type="ARBA" id="ARBA00022960"/>
    </source>
</evidence>
<keyword evidence="4" id="KW-0997">Cell inner membrane</keyword>
<evidence type="ECO:0000256" key="6">
    <source>
        <dbReference type="ARBA" id="ARBA00022670"/>
    </source>
</evidence>
<dbReference type="GO" id="GO:0071972">
    <property type="term" value="F:peptidoglycan L,D-transpeptidase activity"/>
    <property type="evidence" value="ECO:0007669"/>
    <property type="project" value="TreeGrafter"/>
</dbReference>
<organism evidence="17 18">
    <name type="scientific">Desulfovibrio psychrotolerans</name>
    <dbReference type="NCBI Taxonomy" id="415242"/>
    <lineage>
        <taxon>Bacteria</taxon>
        <taxon>Pseudomonadati</taxon>
        <taxon>Thermodesulfobacteriota</taxon>
        <taxon>Desulfovibrionia</taxon>
        <taxon>Desulfovibrionales</taxon>
        <taxon>Desulfovibrionaceae</taxon>
        <taxon>Desulfovibrio</taxon>
    </lineage>
</organism>
<evidence type="ECO:0000256" key="7">
    <source>
        <dbReference type="ARBA" id="ARBA00022692"/>
    </source>
</evidence>
<dbReference type="GO" id="GO:0009252">
    <property type="term" value="P:peptidoglycan biosynthetic process"/>
    <property type="evidence" value="ECO:0007669"/>
    <property type="project" value="UniProtKB-KW"/>
</dbReference>
<dbReference type="Pfam" id="PF03717">
    <property type="entry name" value="PBP_dimer"/>
    <property type="match status" value="1"/>
</dbReference>
<evidence type="ECO:0000259" key="15">
    <source>
        <dbReference type="Pfam" id="PF00905"/>
    </source>
</evidence>
<dbReference type="SUPFAM" id="SSF56601">
    <property type="entry name" value="beta-lactamase/transpeptidase-like"/>
    <property type="match status" value="1"/>
</dbReference>
<evidence type="ECO:0000256" key="8">
    <source>
        <dbReference type="ARBA" id="ARBA00022801"/>
    </source>
</evidence>
<gene>
    <name evidence="17" type="ORF">DSM19430T_17470</name>
</gene>
<keyword evidence="5" id="KW-0121">Carboxypeptidase</keyword>
<dbReference type="EMBL" id="BLVP01000008">
    <property type="protein sequence ID" value="GFM37063.1"/>
    <property type="molecule type" value="Genomic_DNA"/>
</dbReference>
<keyword evidence="12 14" id="KW-0472">Membrane</keyword>
<comment type="subcellular location">
    <subcellularLocation>
        <location evidence="2">Cell membrane</location>
    </subcellularLocation>
    <subcellularLocation>
        <location evidence="1">Membrane</location>
        <topology evidence="1">Single-pass membrane protein</topology>
    </subcellularLocation>
</comment>
<evidence type="ECO:0000256" key="3">
    <source>
        <dbReference type="ARBA" id="ARBA00022475"/>
    </source>
</evidence>
<accession>A0A7J0BTL9</accession>
<dbReference type="Gene3D" id="3.40.710.10">
    <property type="entry name" value="DD-peptidase/beta-lactamase superfamily"/>
    <property type="match status" value="1"/>
</dbReference>
<evidence type="ECO:0000256" key="13">
    <source>
        <dbReference type="ARBA" id="ARBA00023316"/>
    </source>
</evidence>
<keyword evidence="13" id="KW-0961">Cell wall biogenesis/degradation</keyword>
<dbReference type="InterPro" id="IPR005311">
    <property type="entry name" value="PBP_dimer"/>
</dbReference>
<keyword evidence="7 14" id="KW-0812">Transmembrane</keyword>
<evidence type="ECO:0000256" key="11">
    <source>
        <dbReference type="ARBA" id="ARBA00022989"/>
    </source>
</evidence>
<dbReference type="Proteomes" id="UP000503820">
    <property type="component" value="Unassembled WGS sequence"/>
</dbReference>
<evidence type="ECO:0000259" key="16">
    <source>
        <dbReference type="Pfam" id="PF03717"/>
    </source>
</evidence>
<dbReference type="GO" id="GO:0005886">
    <property type="term" value="C:plasma membrane"/>
    <property type="evidence" value="ECO:0007669"/>
    <property type="project" value="UniProtKB-SubCell"/>
</dbReference>
<dbReference type="PANTHER" id="PTHR30627:SF2">
    <property type="entry name" value="PEPTIDOGLYCAN D,D-TRANSPEPTIDASE MRDA"/>
    <property type="match status" value="1"/>
</dbReference>
<dbReference type="GO" id="GO:0008360">
    <property type="term" value="P:regulation of cell shape"/>
    <property type="evidence" value="ECO:0007669"/>
    <property type="project" value="UniProtKB-KW"/>
</dbReference>